<dbReference type="EMBL" id="QEAN01000008">
    <property type="protein sequence ID" value="TPX54196.1"/>
    <property type="molecule type" value="Genomic_DNA"/>
</dbReference>
<comment type="caution">
    <text evidence="3">The sequence shown here is derived from an EMBL/GenBank/DDBJ whole genome shotgun (WGS) entry which is preliminary data.</text>
</comment>
<evidence type="ECO:0000313" key="3">
    <source>
        <dbReference type="EMBL" id="TPX47634.1"/>
    </source>
</evidence>
<keyword evidence="2" id="KW-0812">Transmembrane</keyword>
<dbReference type="GO" id="GO:0007031">
    <property type="term" value="P:peroxisome organization"/>
    <property type="evidence" value="ECO:0007669"/>
    <property type="project" value="InterPro"/>
</dbReference>
<evidence type="ECO:0008006" key="7">
    <source>
        <dbReference type="Google" id="ProtNLM"/>
    </source>
</evidence>
<organism evidence="3 6">
    <name type="scientific">Synchytrium endobioticum</name>
    <dbReference type="NCBI Taxonomy" id="286115"/>
    <lineage>
        <taxon>Eukaryota</taxon>
        <taxon>Fungi</taxon>
        <taxon>Fungi incertae sedis</taxon>
        <taxon>Chytridiomycota</taxon>
        <taxon>Chytridiomycota incertae sedis</taxon>
        <taxon>Chytridiomycetes</taxon>
        <taxon>Synchytriales</taxon>
        <taxon>Synchytriaceae</taxon>
        <taxon>Synchytrium</taxon>
    </lineage>
</organism>
<dbReference type="AlphaFoldDB" id="A0A507D833"/>
<dbReference type="PANTHER" id="PTHR34126:SF1">
    <property type="entry name" value="PEROXISOME BIOGENESIS PROTEIN 22"/>
    <property type="match status" value="1"/>
</dbReference>
<evidence type="ECO:0000256" key="1">
    <source>
        <dbReference type="SAM" id="MobiDB-lite"/>
    </source>
</evidence>
<reference evidence="5 6" key="1">
    <citation type="journal article" date="2019" name="Sci. Rep.">
        <title>Comparative genomics of chytrid fungi reveal insights into the obligate biotrophic and pathogenic lifestyle of Synchytrium endobioticum.</title>
        <authorList>
            <person name="van de Vossenberg B.T.L.H."/>
            <person name="Warris S."/>
            <person name="Nguyen H.D.T."/>
            <person name="van Gent-Pelzer M.P.E."/>
            <person name="Joly D.L."/>
            <person name="van de Geest H.C."/>
            <person name="Bonants P.J.M."/>
            <person name="Smith D.S."/>
            <person name="Levesque C.A."/>
            <person name="van der Lee T.A.J."/>
        </authorList>
    </citation>
    <scope>NUCLEOTIDE SEQUENCE [LARGE SCALE GENOMIC DNA]</scope>
    <source>
        <strain evidence="3 6">LEV6574</strain>
        <strain evidence="4 5">MB42</strain>
    </source>
</reference>
<sequence length="302" mass="32481">MAVNRRTRPSSAGVAIQSSTSPLLITVGVALGALTLASAIYWIANSRESVPSATSTRRNPSNTTRNSASTDTSRKSRSKSRRLVTISAKNIIFWNPSKDPEHPNYAFLEGAIPTLSSILQSDHYDIHIIIVVESDLEVSQITNLMNSSGLAAAGLDSRRVLFCATEEGKSHIIRHIEPAIHIDSNDDVISRLAPFVNRIVRVRQSKVYTATTSNASCGLNTEKLRRPGGDGLVRSESVRSLAIPSTSKTNISSTSSSTDKADILKSLPPHHAETELAGQALHELLRRGNVAIADSLDQAGLV</sequence>
<proteinExistence type="predicted"/>
<evidence type="ECO:0000256" key="2">
    <source>
        <dbReference type="SAM" id="Phobius"/>
    </source>
</evidence>
<evidence type="ECO:0000313" key="5">
    <source>
        <dbReference type="Proteomes" id="UP000317494"/>
    </source>
</evidence>
<feature type="region of interest" description="Disordered" evidence="1">
    <location>
        <begin position="243"/>
        <end position="262"/>
    </location>
</feature>
<dbReference type="VEuPathDB" id="FungiDB:SeMB42_g00418"/>
<keyword evidence="5" id="KW-1185">Reference proteome</keyword>
<feature type="transmembrane region" description="Helical" evidence="2">
    <location>
        <begin position="21"/>
        <end position="44"/>
    </location>
</feature>
<protein>
    <recommendedName>
        <fullName evidence="7">Peroxisome assembly protein 22</fullName>
    </recommendedName>
</protein>
<dbReference type="Pfam" id="PF22978">
    <property type="entry name" value="HAD_Pex22"/>
    <property type="match status" value="1"/>
</dbReference>
<dbReference type="OrthoDB" id="77656at2759"/>
<evidence type="ECO:0000313" key="4">
    <source>
        <dbReference type="EMBL" id="TPX54196.1"/>
    </source>
</evidence>
<name>A0A507D833_9FUNG</name>
<dbReference type="InterPro" id="IPR037485">
    <property type="entry name" value="PEX22"/>
</dbReference>
<dbReference type="Proteomes" id="UP000320475">
    <property type="component" value="Unassembled WGS sequence"/>
</dbReference>
<evidence type="ECO:0000313" key="6">
    <source>
        <dbReference type="Proteomes" id="UP000320475"/>
    </source>
</evidence>
<dbReference type="EMBL" id="QEAM01000073">
    <property type="protein sequence ID" value="TPX47634.1"/>
    <property type="molecule type" value="Genomic_DNA"/>
</dbReference>
<keyword evidence="2" id="KW-0472">Membrane</keyword>
<feature type="compositionally biased region" description="Low complexity" evidence="1">
    <location>
        <begin position="52"/>
        <end position="70"/>
    </location>
</feature>
<dbReference type="Proteomes" id="UP000317494">
    <property type="component" value="Unassembled WGS sequence"/>
</dbReference>
<feature type="region of interest" description="Disordered" evidence="1">
    <location>
        <begin position="51"/>
        <end position="81"/>
    </location>
</feature>
<accession>A0A507D833</accession>
<dbReference type="PANTHER" id="PTHR34126">
    <property type="entry name" value="PEROXISOME BIOGENESIS PROTEIN 22"/>
    <property type="match status" value="1"/>
</dbReference>
<gene>
    <name evidence="3" type="ORF">SeLEV6574_g02569</name>
    <name evidence="4" type="ORF">SeMB42_g00418</name>
</gene>
<keyword evidence="2" id="KW-1133">Transmembrane helix</keyword>
<feature type="compositionally biased region" description="Low complexity" evidence="1">
    <location>
        <begin position="245"/>
        <end position="258"/>
    </location>
</feature>